<keyword evidence="3" id="KW-1185">Reference proteome</keyword>
<accession>A0AAD8MIQ5</accession>
<sequence>MNGHRIDVRVIDVRVAGKPPTPVVPPGPHAPPVPPYPSQNQGYNGYPTPQMQPGVPPGTTSPGRYLFDLNSSELVNMDGKEESQPRVYDRRRPHQTFRSSSVDSPSLHIS</sequence>
<evidence type="ECO:0000313" key="3">
    <source>
        <dbReference type="Proteomes" id="UP001237642"/>
    </source>
</evidence>
<evidence type="ECO:0000313" key="2">
    <source>
        <dbReference type="EMBL" id="KAK1374209.1"/>
    </source>
</evidence>
<feature type="region of interest" description="Disordered" evidence="1">
    <location>
        <begin position="17"/>
        <end position="63"/>
    </location>
</feature>
<comment type="caution">
    <text evidence="2">The sequence shown here is derived from an EMBL/GenBank/DDBJ whole genome shotgun (WGS) entry which is preliminary data.</text>
</comment>
<name>A0AAD8MIQ5_9APIA</name>
<protein>
    <submittedName>
        <fullName evidence="2">Uncharacterized protein</fullName>
    </submittedName>
</protein>
<feature type="compositionally biased region" description="Pro residues" evidence="1">
    <location>
        <begin position="19"/>
        <end position="37"/>
    </location>
</feature>
<feature type="compositionally biased region" description="Polar residues" evidence="1">
    <location>
        <begin position="96"/>
        <end position="110"/>
    </location>
</feature>
<dbReference type="Proteomes" id="UP001237642">
    <property type="component" value="Unassembled WGS sequence"/>
</dbReference>
<gene>
    <name evidence="2" type="ORF">POM88_030402</name>
</gene>
<evidence type="ECO:0000256" key="1">
    <source>
        <dbReference type="SAM" id="MobiDB-lite"/>
    </source>
</evidence>
<feature type="compositionally biased region" description="Basic and acidic residues" evidence="1">
    <location>
        <begin position="78"/>
        <end position="90"/>
    </location>
</feature>
<organism evidence="2 3">
    <name type="scientific">Heracleum sosnowskyi</name>
    <dbReference type="NCBI Taxonomy" id="360622"/>
    <lineage>
        <taxon>Eukaryota</taxon>
        <taxon>Viridiplantae</taxon>
        <taxon>Streptophyta</taxon>
        <taxon>Embryophyta</taxon>
        <taxon>Tracheophyta</taxon>
        <taxon>Spermatophyta</taxon>
        <taxon>Magnoliopsida</taxon>
        <taxon>eudicotyledons</taxon>
        <taxon>Gunneridae</taxon>
        <taxon>Pentapetalae</taxon>
        <taxon>asterids</taxon>
        <taxon>campanulids</taxon>
        <taxon>Apiales</taxon>
        <taxon>Apiaceae</taxon>
        <taxon>Apioideae</taxon>
        <taxon>apioid superclade</taxon>
        <taxon>Tordylieae</taxon>
        <taxon>Tordyliinae</taxon>
        <taxon>Heracleum</taxon>
    </lineage>
</organism>
<feature type="compositionally biased region" description="Polar residues" evidence="1">
    <location>
        <begin position="38"/>
        <end position="51"/>
    </location>
</feature>
<dbReference type="AlphaFoldDB" id="A0AAD8MIQ5"/>
<proteinExistence type="predicted"/>
<reference evidence="2" key="1">
    <citation type="submission" date="2023-02" db="EMBL/GenBank/DDBJ databases">
        <title>Genome of toxic invasive species Heracleum sosnowskyi carries increased number of genes despite the absence of recent whole-genome duplications.</title>
        <authorList>
            <person name="Schelkunov M."/>
            <person name="Shtratnikova V."/>
            <person name="Makarenko M."/>
            <person name="Klepikova A."/>
            <person name="Omelchenko D."/>
            <person name="Novikova G."/>
            <person name="Obukhova E."/>
            <person name="Bogdanov V."/>
            <person name="Penin A."/>
            <person name="Logacheva M."/>
        </authorList>
    </citation>
    <scope>NUCLEOTIDE SEQUENCE</scope>
    <source>
        <strain evidence="2">Hsosn_3</strain>
        <tissue evidence="2">Leaf</tissue>
    </source>
</reference>
<feature type="region of interest" description="Disordered" evidence="1">
    <location>
        <begin position="76"/>
        <end position="110"/>
    </location>
</feature>
<dbReference type="EMBL" id="JAUIZM010000007">
    <property type="protein sequence ID" value="KAK1374209.1"/>
    <property type="molecule type" value="Genomic_DNA"/>
</dbReference>
<reference evidence="2" key="2">
    <citation type="submission" date="2023-05" db="EMBL/GenBank/DDBJ databases">
        <authorList>
            <person name="Schelkunov M.I."/>
        </authorList>
    </citation>
    <scope>NUCLEOTIDE SEQUENCE</scope>
    <source>
        <strain evidence="2">Hsosn_3</strain>
        <tissue evidence="2">Leaf</tissue>
    </source>
</reference>